<dbReference type="GO" id="GO:0015616">
    <property type="term" value="F:DNA translocase activity"/>
    <property type="evidence" value="ECO:0007669"/>
    <property type="project" value="TreeGrafter"/>
</dbReference>
<dbReference type="InterPro" id="IPR038718">
    <property type="entry name" value="SNF2-like_sf"/>
</dbReference>
<dbReference type="EMBL" id="HBUE01094684">
    <property type="protein sequence ID" value="CAG6482897.1"/>
    <property type="molecule type" value="Transcribed_RNA"/>
</dbReference>
<evidence type="ECO:0000259" key="2">
    <source>
        <dbReference type="Pfam" id="PF00176"/>
    </source>
</evidence>
<name>A0A8D8BWX3_CULPI</name>
<dbReference type="PANTHER" id="PTHR45629">
    <property type="entry name" value="SNF2/RAD54 FAMILY MEMBER"/>
    <property type="match status" value="1"/>
</dbReference>
<feature type="compositionally biased region" description="Polar residues" evidence="1">
    <location>
        <begin position="635"/>
        <end position="645"/>
    </location>
</feature>
<evidence type="ECO:0000256" key="1">
    <source>
        <dbReference type="SAM" id="MobiDB-lite"/>
    </source>
</evidence>
<organism evidence="3">
    <name type="scientific">Culex pipiens</name>
    <name type="common">House mosquito</name>
    <dbReference type="NCBI Taxonomy" id="7175"/>
    <lineage>
        <taxon>Eukaryota</taxon>
        <taxon>Metazoa</taxon>
        <taxon>Ecdysozoa</taxon>
        <taxon>Arthropoda</taxon>
        <taxon>Hexapoda</taxon>
        <taxon>Insecta</taxon>
        <taxon>Pterygota</taxon>
        <taxon>Neoptera</taxon>
        <taxon>Endopterygota</taxon>
        <taxon>Diptera</taxon>
        <taxon>Nematocera</taxon>
        <taxon>Culicoidea</taxon>
        <taxon>Culicidae</taxon>
        <taxon>Culicinae</taxon>
        <taxon>Culicini</taxon>
        <taxon>Culex</taxon>
        <taxon>Culex</taxon>
    </lineage>
</organism>
<feature type="domain" description="SNF2 N-terminal" evidence="2">
    <location>
        <begin position="31"/>
        <end position="242"/>
    </location>
</feature>
<dbReference type="GO" id="GO:0007131">
    <property type="term" value="P:reciprocal meiotic recombination"/>
    <property type="evidence" value="ECO:0007669"/>
    <property type="project" value="TreeGrafter"/>
</dbReference>
<dbReference type="Gene3D" id="3.40.50.300">
    <property type="entry name" value="P-loop containing nucleotide triphosphate hydrolases"/>
    <property type="match status" value="1"/>
</dbReference>
<dbReference type="GO" id="GO:0005524">
    <property type="term" value="F:ATP binding"/>
    <property type="evidence" value="ECO:0007669"/>
    <property type="project" value="InterPro"/>
</dbReference>
<feature type="region of interest" description="Disordered" evidence="1">
    <location>
        <begin position="629"/>
        <end position="748"/>
    </location>
</feature>
<feature type="region of interest" description="Disordered" evidence="1">
    <location>
        <begin position="469"/>
        <end position="503"/>
    </location>
</feature>
<proteinExistence type="predicted"/>
<dbReference type="SUPFAM" id="SSF52540">
    <property type="entry name" value="P-loop containing nucleoside triphosphate hydrolases"/>
    <property type="match status" value="1"/>
</dbReference>
<dbReference type="Gene3D" id="3.40.50.10810">
    <property type="entry name" value="Tandem AAA-ATPase domain"/>
    <property type="match status" value="1"/>
</dbReference>
<dbReference type="GO" id="GO:0000724">
    <property type="term" value="P:double-strand break repair via homologous recombination"/>
    <property type="evidence" value="ECO:0007669"/>
    <property type="project" value="TreeGrafter"/>
</dbReference>
<dbReference type="GO" id="GO:0005634">
    <property type="term" value="C:nucleus"/>
    <property type="evidence" value="ECO:0007669"/>
    <property type="project" value="TreeGrafter"/>
</dbReference>
<reference evidence="3" key="1">
    <citation type="submission" date="2021-05" db="EMBL/GenBank/DDBJ databases">
        <authorList>
            <person name="Alioto T."/>
            <person name="Alioto T."/>
            <person name="Gomez Garrido J."/>
        </authorList>
    </citation>
    <scope>NUCLEOTIDE SEQUENCE</scope>
</reference>
<evidence type="ECO:0000313" key="3">
    <source>
        <dbReference type="EMBL" id="CAG6482897.1"/>
    </source>
</evidence>
<dbReference type="PANTHER" id="PTHR45629:SF7">
    <property type="entry name" value="DNA EXCISION REPAIR PROTEIN ERCC-6-RELATED"/>
    <property type="match status" value="1"/>
</dbReference>
<dbReference type="InterPro" id="IPR000330">
    <property type="entry name" value="SNF2_N"/>
</dbReference>
<feature type="compositionally biased region" description="Polar residues" evidence="1">
    <location>
        <begin position="386"/>
        <end position="399"/>
    </location>
</feature>
<dbReference type="AlphaFoldDB" id="A0A8D8BWX3"/>
<dbReference type="InterPro" id="IPR050496">
    <property type="entry name" value="SNF2_RAD54_helicase_repair"/>
</dbReference>
<sequence length="773" mass="85149">MEGPNQLFRETVNLDHSTAIPGSVVEKLAPHQLEGIRIIHRGLAQNNGFILNDESGLGKTHQVIGYLSAVSTSADKNAIICSSLQRIHHWIYHIELLTKLDFTIAGENIDYANHQIVLTTSENFHHLSKQVAIKLLVIDETKGTKFDTALLKAIANFTTAKKLFLQSNSLIDDLPDFSTRLKICRVQYFAGILRDLIDQILLSKRSPKKAHKLKLFFLTRSVYIRRFKSNYKRDLPLVEKGTFKSNLEAWKLAKGFQIEPEAVPTQSFSEFTMDNTEAKKPALEPLAGGEHATEADVDASLNRALIGEECNEDADAVEAATLVHKESEPLFDFEASTEDMPHLVVESSDSESKVSTCTVPEMPQVLHFIPGSPSRSPATNFEVPETESSSQKTEQQTDSEGYLEFGQALGCCNSESEISADTVIGKADNQPSILEEKYNFPIDRFLRRKSSSSSEAQIVSKESVAKSPAVFVSSSSSNGPAREKSPDLFTDTEDELDETAKNDTIDDTITKLLMKSPVDLDKTVPQPAPKFPKNNVSTPISKLIHAQLQTTPGSSTQDASSDDMFADVTVRKAADPNRTDVFEITDNNAFGNQILVHTERACMSPLQQDSESDVQFVSVVRQPDDPIEIVDLDTEVSTPKSQTGRNVHKTPSTTGSGGTPRGWLTKSSRHSSDGGSPRTPTNSKRSTKCRRSDHGSGSGFKRKKLDNWFQDDDDRGADGERASTSVNKRKSAPGGSGGGSRKVSPRKKCFQERVLHRFNQILVSPTGFDSDFE</sequence>
<accession>A0A8D8BWX3</accession>
<protein>
    <submittedName>
        <fullName evidence="3">Protein suppressor of underreplication</fullName>
    </submittedName>
</protein>
<feature type="region of interest" description="Disordered" evidence="1">
    <location>
        <begin position="368"/>
        <end position="399"/>
    </location>
</feature>
<dbReference type="Pfam" id="PF00176">
    <property type="entry name" value="SNF2-rel_dom"/>
    <property type="match status" value="1"/>
</dbReference>
<dbReference type="InterPro" id="IPR027417">
    <property type="entry name" value="P-loop_NTPase"/>
</dbReference>